<gene>
    <name evidence="3" type="ORF">FNQ90_12220</name>
</gene>
<sequence length="139" mass="14799">MVGFVTADLRASLAFYRRLGIDVPVDSEGPHVEATLPGGVRVARDTEELMRSLAPEWTPPTGSPRMVLAFHCGTPAGVDALYGELTSERPSAAERPPWDAPRGRRYAVVRDPDGIPVDLFAPLTAPSGEAPATEPPPVS</sequence>
<evidence type="ECO:0000313" key="3">
    <source>
        <dbReference type="EMBL" id="MBB0244851.1"/>
    </source>
</evidence>
<dbReference type="EMBL" id="VKHT01000329">
    <property type="protein sequence ID" value="MBB0244851.1"/>
    <property type="molecule type" value="Genomic_DNA"/>
</dbReference>
<evidence type="ECO:0000313" key="4">
    <source>
        <dbReference type="Proteomes" id="UP000538929"/>
    </source>
</evidence>
<protein>
    <submittedName>
        <fullName evidence="3">Glyoxalase</fullName>
    </submittedName>
</protein>
<proteinExistence type="predicted"/>
<dbReference type="Proteomes" id="UP000538929">
    <property type="component" value="Unassembled WGS sequence"/>
</dbReference>
<comment type="caution">
    <text evidence="3">The sequence shown here is derived from an EMBL/GenBank/DDBJ whole genome shotgun (WGS) entry which is preliminary data.</text>
</comment>
<name>A0A7W3TDJ4_9ACTN</name>
<dbReference type="Pfam" id="PF00903">
    <property type="entry name" value="Glyoxalase"/>
    <property type="match status" value="1"/>
</dbReference>
<dbReference type="PANTHER" id="PTHR36503:SF3">
    <property type="entry name" value="BLR0126 PROTEIN"/>
    <property type="match status" value="1"/>
</dbReference>
<feature type="region of interest" description="Disordered" evidence="1">
    <location>
        <begin position="120"/>
        <end position="139"/>
    </location>
</feature>
<dbReference type="SUPFAM" id="SSF54593">
    <property type="entry name" value="Glyoxalase/Bleomycin resistance protein/Dihydroxybiphenyl dioxygenase"/>
    <property type="match status" value="1"/>
</dbReference>
<dbReference type="PANTHER" id="PTHR36503">
    <property type="entry name" value="BLR2520 PROTEIN"/>
    <property type="match status" value="1"/>
</dbReference>
<feature type="domain" description="VOC" evidence="2">
    <location>
        <begin position="1"/>
        <end position="122"/>
    </location>
</feature>
<accession>A0A7W3TDJ4</accession>
<dbReference type="InterPro" id="IPR037523">
    <property type="entry name" value="VOC_core"/>
</dbReference>
<dbReference type="Gene3D" id="3.10.180.10">
    <property type="entry name" value="2,3-Dihydroxybiphenyl 1,2-Dioxygenase, domain 1"/>
    <property type="match status" value="1"/>
</dbReference>
<dbReference type="InterPro" id="IPR004360">
    <property type="entry name" value="Glyas_Fos-R_dOase_dom"/>
</dbReference>
<reference evidence="4" key="1">
    <citation type="submission" date="2019-10" db="EMBL/GenBank/DDBJ databases">
        <title>Streptomyces sp. nov., a novel actinobacterium isolated from alkaline environment.</title>
        <authorList>
            <person name="Golinska P."/>
        </authorList>
    </citation>
    <scope>NUCLEOTIDE SEQUENCE [LARGE SCALE GENOMIC DNA]</scope>
    <source>
        <strain evidence="4">DSM 42118</strain>
    </source>
</reference>
<evidence type="ECO:0000256" key="1">
    <source>
        <dbReference type="SAM" id="MobiDB-lite"/>
    </source>
</evidence>
<dbReference type="InterPro" id="IPR029068">
    <property type="entry name" value="Glyas_Bleomycin-R_OHBP_Dase"/>
</dbReference>
<organism evidence="3 4">
    <name type="scientific">Streptomyces alkaliphilus</name>
    <dbReference type="NCBI Taxonomy" id="1472722"/>
    <lineage>
        <taxon>Bacteria</taxon>
        <taxon>Bacillati</taxon>
        <taxon>Actinomycetota</taxon>
        <taxon>Actinomycetes</taxon>
        <taxon>Kitasatosporales</taxon>
        <taxon>Streptomycetaceae</taxon>
        <taxon>Streptomyces</taxon>
    </lineage>
</organism>
<dbReference type="PROSITE" id="PS51819">
    <property type="entry name" value="VOC"/>
    <property type="match status" value="1"/>
</dbReference>
<keyword evidence="4" id="KW-1185">Reference proteome</keyword>
<dbReference type="AlphaFoldDB" id="A0A7W3TDJ4"/>
<evidence type="ECO:0000259" key="2">
    <source>
        <dbReference type="PROSITE" id="PS51819"/>
    </source>
</evidence>